<dbReference type="Proteomes" id="UP001172457">
    <property type="component" value="Chromosome 5"/>
</dbReference>
<dbReference type="AlphaFoldDB" id="A0AA38SV28"/>
<feature type="compositionally biased region" description="Low complexity" evidence="1">
    <location>
        <begin position="47"/>
        <end position="73"/>
    </location>
</feature>
<feature type="region of interest" description="Disordered" evidence="1">
    <location>
        <begin position="32"/>
        <end position="84"/>
    </location>
</feature>
<organism evidence="2 3">
    <name type="scientific">Centaurea solstitialis</name>
    <name type="common">yellow star-thistle</name>
    <dbReference type="NCBI Taxonomy" id="347529"/>
    <lineage>
        <taxon>Eukaryota</taxon>
        <taxon>Viridiplantae</taxon>
        <taxon>Streptophyta</taxon>
        <taxon>Embryophyta</taxon>
        <taxon>Tracheophyta</taxon>
        <taxon>Spermatophyta</taxon>
        <taxon>Magnoliopsida</taxon>
        <taxon>eudicotyledons</taxon>
        <taxon>Gunneridae</taxon>
        <taxon>Pentapetalae</taxon>
        <taxon>asterids</taxon>
        <taxon>campanulids</taxon>
        <taxon>Asterales</taxon>
        <taxon>Asteraceae</taxon>
        <taxon>Carduoideae</taxon>
        <taxon>Cardueae</taxon>
        <taxon>Centaureinae</taxon>
        <taxon>Centaurea</taxon>
    </lineage>
</organism>
<gene>
    <name evidence="2" type="ORF">OSB04_021042</name>
</gene>
<dbReference type="EMBL" id="JARYMX010000005">
    <property type="protein sequence ID" value="KAJ9548499.1"/>
    <property type="molecule type" value="Genomic_DNA"/>
</dbReference>
<evidence type="ECO:0008006" key="4">
    <source>
        <dbReference type="Google" id="ProtNLM"/>
    </source>
</evidence>
<evidence type="ECO:0000313" key="2">
    <source>
        <dbReference type="EMBL" id="KAJ9548499.1"/>
    </source>
</evidence>
<evidence type="ECO:0000256" key="1">
    <source>
        <dbReference type="SAM" id="MobiDB-lite"/>
    </source>
</evidence>
<keyword evidence="3" id="KW-1185">Reference proteome</keyword>
<sequence length="163" mass="18501">MPPSKDIPSLEESMAQLAENLAKFQAQFIYPPTPPHNLPTKPPKIHLLPPTSTSLLPAPSTKSVSSSNSSFTTPLPVKHLSPKEMQRRKAQELCFWCPEKFHHDHRCKPKKFLMIEYHKPPMPYANMTLNERTSDQAHNPDMGAATAEEQYLRHFRSHLGEPG</sequence>
<comment type="caution">
    <text evidence="2">The sequence shown here is derived from an EMBL/GenBank/DDBJ whole genome shotgun (WGS) entry which is preliminary data.</text>
</comment>
<evidence type="ECO:0000313" key="3">
    <source>
        <dbReference type="Proteomes" id="UP001172457"/>
    </source>
</evidence>
<feature type="compositionally biased region" description="Pro residues" evidence="1">
    <location>
        <begin position="32"/>
        <end position="42"/>
    </location>
</feature>
<reference evidence="2" key="1">
    <citation type="submission" date="2023-03" db="EMBL/GenBank/DDBJ databases">
        <title>Chromosome-scale reference genome and RAD-based genetic map of yellow starthistle (Centaurea solstitialis) reveal putative structural variation and QTLs associated with invader traits.</title>
        <authorList>
            <person name="Reatini B."/>
            <person name="Cang F.A."/>
            <person name="Jiang Q."/>
            <person name="Mckibben M.T.W."/>
            <person name="Barker M.S."/>
            <person name="Rieseberg L.H."/>
            <person name="Dlugosch K.M."/>
        </authorList>
    </citation>
    <scope>NUCLEOTIDE SEQUENCE</scope>
    <source>
        <strain evidence="2">CAN-66</strain>
        <tissue evidence="2">Leaf</tissue>
    </source>
</reference>
<accession>A0AA38SV28</accession>
<name>A0AA38SV28_9ASTR</name>
<protein>
    <recommendedName>
        <fullName evidence="4">Retrotransposon gag protein</fullName>
    </recommendedName>
</protein>
<proteinExistence type="predicted"/>